<proteinExistence type="predicted"/>
<gene>
    <name evidence="1" type="ORF">A361_17540</name>
</gene>
<evidence type="ECO:0000313" key="1">
    <source>
        <dbReference type="EMBL" id="AND40876.1"/>
    </source>
</evidence>
<organism evidence="1 2">
    <name type="scientific">Cytobacillus oceanisediminis 2691</name>
    <dbReference type="NCBI Taxonomy" id="1196031"/>
    <lineage>
        <taxon>Bacteria</taxon>
        <taxon>Bacillati</taxon>
        <taxon>Bacillota</taxon>
        <taxon>Bacilli</taxon>
        <taxon>Bacillales</taxon>
        <taxon>Bacillaceae</taxon>
        <taxon>Cytobacillus</taxon>
    </lineage>
</organism>
<sequence>MGLLNAFNEWRESRYQNHVNRMKEENKCPDCYGRGFSLYPGNEFAYHANQFDCQGCNGTGLYSEWDSLS</sequence>
<keyword evidence="1" id="KW-0645">Protease</keyword>
<accession>A0A160MD05</accession>
<reference evidence="1 2" key="1">
    <citation type="submission" date="2016-04" db="EMBL/GenBank/DDBJ databases">
        <title>Complete genome sequence of Bacillus oceanisediminis strain 2691.</title>
        <authorList>
            <person name="Jeong H."/>
            <person name="Kim H.J."/>
            <person name="Lee D.-W."/>
        </authorList>
    </citation>
    <scope>NUCLEOTIDE SEQUENCE [LARGE SCALE GENOMIC DNA]</scope>
    <source>
        <strain evidence="1 2">2691</strain>
    </source>
</reference>
<keyword evidence="1" id="KW-0378">Hydrolase</keyword>
<dbReference type="KEGG" id="bon:A361_17540"/>
<dbReference type="AlphaFoldDB" id="A0A160MD05"/>
<dbReference type="InterPro" id="IPR036410">
    <property type="entry name" value="HSP_DnaJ_Cys-rich_dom_sf"/>
</dbReference>
<dbReference type="GO" id="GO:0004177">
    <property type="term" value="F:aminopeptidase activity"/>
    <property type="evidence" value="ECO:0007669"/>
    <property type="project" value="UniProtKB-KW"/>
</dbReference>
<dbReference type="EMBL" id="CP015506">
    <property type="protein sequence ID" value="AND40876.1"/>
    <property type="molecule type" value="Genomic_DNA"/>
</dbReference>
<dbReference type="Proteomes" id="UP000077856">
    <property type="component" value="Chromosome"/>
</dbReference>
<name>A0A160MD05_9BACI</name>
<dbReference type="eggNOG" id="ENOG502ZNT4">
    <property type="taxonomic scope" value="Bacteria"/>
</dbReference>
<dbReference type="SUPFAM" id="SSF57938">
    <property type="entry name" value="DnaJ/Hsp40 cysteine-rich domain"/>
    <property type="match status" value="1"/>
</dbReference>
<protein>
    <submittedName>
        <fullName evidence="1">Methionine aminopeptidase</fullName>
    </submittedName>
</protein>
<keyword evidence="1" id="KW-0031">Aminopeptidase</keyword>
<evidence type="ECO:0000313" key="2">
    <source>
        <dbReference type="Proteomes" id="UP000077856"/>
    </source>
</evidence>